<evidence type="ECO:0000256" key="6">
    <source>
        <dbReference type="ARBA" id="ARBA00023170"/>
    </source>
</evidence>
<evidence type="ECO:0000256" key="4">
    <source>
        <dbReference type="ARBA" id="ARBA00022989"/>
    </source>
</evidence>
<keyword evidence="4 8" id="KW-1133">Transmembrane helix</keyword>
<evidence type="ECO:0000256" key="7">
    <source>
        <dbReference type="ARBA" id="ARBA00023180"/>
    </source>
</evidence>
<proteinExistence type="predicted"/>
<protein>
    <submittedName>
        <fullName evidence="10">Uncharacterized protein LOC107265954 isoform X2</fullName>
    </submittedName>
</protein>
<keyword evidence="3 8" id="KW-0812">Transmembrane</keyword>
<gene>
    <name evidence="10" type="primary">LOC107265954</name>
</gene>
<dbReference type="InterPro" id="IPR052192">
    <property type="entry name" value="Insect_Ionotropic_Sensory_Rcpt"/>
</dbReference>
<dbReference type="PANTHER" id="PTHR42643">
    <property type="entry name" value="IONOTROPIC RECEPTOR 20A-RELATED"/>
    <property type="match status" value="1"/>
</dbReference>
<evidence type="ECO:0000313" key="10">
    <source>
        <dbReference type="RefSeq" id="XP_024938993.1"/>
    </source>
</evidence>
<evidence type="ECO:0000313" key="9">
    <source>
        <dbReference type="Proteomes" id="UP000694920"/>
    </source>
</evidence>
<dbReference type="GeneID" id="107265954"/>
<comment type="subcellular location">
    <subcellularLocation>
        <location evidence="1">Cell membrane</location>
        <topology evidence="1">Multi-pass membrane protein</topology>
    </subcellularLocation>
</comment>
<evidence type="ECO:0000256" key="1">
    <source>
        <dbReference type="ARBA" id="ARBA00004651"/>
    </source>
</evidence>
<dbReference type="AlphaFoldDB" id="A0AAJ7RDP6"/>
<feature type="transmembrane region" description="Helical" evidence="8">
    <location>
        <begin position="87"/>
        <end position="108"/>
    </location>
</feature>
<keyword evidence="2" id="KW-1003">Cell membrane</keyword>
<accession>A0AAJ7RDP6</accession>
<keyword evidence="9" id="KW-1185">Reference proteome</keyword>
<dbReference type="PANTHER" id="PTHR42643:SF38">
    <property type="entry name" value="IONOTROPIC RECEPTOR 100A"/>
    <property type="match status" value="1"/>
</dbReference>
<evidence type="ECO:0000256" key="8">
    <source>
        <dbReference type="SAM" id="Phobius"/>
    </source>
</evidence>
<keyword evidence="6" id="KW-0675">Receptor</keyword>
<sequence length="291" mass="33982">MDYTYPHVKSGTCFLTLSAGYYPIWMNIILIWDCWILINLFIVCLCLILLYSKIENDRDIVWAALNTYKILLGISTKYLSRSVQHRCIIGSVILVMLITNGIFTGRLVSFLTIPRAYKAVDTLQQLKDSGMPIYGFESFKRLLVDPVLESRYHPAMYLDCLHGIIEDNDCRACMMDCLLAELWEAKSPQLYKAKENLRPWHLTHFVNTNWPLLERYDLENFKIIESGLRFKWRRDVMRDVHVSTWSWRRKMNPASFNPLQLKTLLLPFIILGGGLTLASIVFVLEIILKRH</sequence>
<dbReference type="Proteomes" id="UP000694920">
    <property type="component" value="Unplaced"/>
</dbReference>
<keyword evidence="7" id="KW-0325">Glycoprotein</keyword>
<evidence type="ECO:0000256" key="2">
    <source>
        <dbReference type="ARBA" id="ARBA00022475"/>
    </source>
</evidence>
<keyword evidence="5 8" id="KW-0472">Membrane</keyword>
<reference evidence="10" key="1">
    <citation type="submission" date="2025-08" db="UniProtKB">
        <authorList>
            <consortium name="RefSeq"/>
        </authorList>
    </citation>
    <scope>IDENTIFICATION</scope>
</reference>
<evidence type="ECO:0000256" key="3">
    <source>
        <dbReference type="ARBA" id="ARBA00022692"/>
    </source>
</evidence>
<feature type="transmembrane region" description="Helical" evidence="8">
    <location>
        <begin position="264"/>
        <end position="288"/>
    </location>
</feature>
<dbReference type="GO" id="GO:0005886">
    <property type="term" value="C:plasma membrane"/>
    <property type="evidence" value="ECO:0007669"/>
    <property type="project" value="UniProtKB-SubCell"/>
</dbReference>
<evidence type="ECO:0000256" key="5">
    <source>
        <dbReference type="ARBA" id="ARBA00023136"/>
    </source>
</evidence>
<dbReference type="RefSeq" id="XP_024938993.1">
    <property type="nucleotide sequence ID" value="XM_025083225.1"/>
</dbReference>
<organism evidence="9 10">
    <name type="scientific">Cephus cinctus</name>
    <name type="common">Wheat stem sawfly</name>
    <dbReference type="NCBI Taxonomy" id="211228"/>
    <lineage>
        <taxon>Eukaryota</taxon>
        <taxon>Metazoa</taxon>
        <taxon>Ecdysozoa</taxon>
        <taxon>Arthropoda</taxon>
        <taxon>Hexapoda</taxon>
        <taxon>Insecta</taxon>
        <taxon>Pterygota</taxon>
        <taxon>Neoptera</taxon>
        <taxon>Endopterygota</taxon>
        <taxon>Hymenoptera</taxon>
        <taxon>Cephoidea</taxon>
        <taxon>Cephidae</taxon>
        <taxon>Cephus</taxon>
    </lineage>
</organism>
<name>A0AAJ7RDP6_CEPCN</name>
<feature type="transmembrane region" description="Helical" evidence="8">
    <location>
        <begin position="24"/>
        <end position="51"/>
    </location>
</feature>